<gene>
    <name evidence="2" type="ORF">BGHDH14_bgh04272</name>
</gene>
<evidence type="ECO:0000313" key="3">
    <source>
        <dbReference type="Proteomes" id="UP000015441"/>
    </source>
</evidence>
<organism evidence="2 3">
    <name type="scientific">Blumeria graminis f. sp. hordei (strain DH14)</name>
    <name type="common">Barley powdery mildew</name>
    <name type="synonym">Oidium monilioides f. sp. hordei</name>
    <dbReference type="NCBI Taxonomy" id="546991"/>
    <lineage>
        <taxon>Eukaryota</taxon>
        <taxon>Fungi</taxon>
        <taxon>Dikarya</taxon>
        <taxon>Ascomycota</taxon>
        <taxon>Pezizomycotina</taxon>
        <taxon>Leotiomycetes</taxon>
        <taxon>Erysiphales</taxon>
        <taxon>Erysiphaceae</taxon>
        <taxon>Blumeria</taxon>
        <taxon>Blumeria hordei</taxon>
    </lineage>
</organism>
<evidence type="ECO:0000313" key="2">
    <source>
        <dbReference type="EMBL" id="CCU76671.1"/>
    </source>
</evidence>
<dbReference type="EMBL" id="CAUH01002870">
    <property type="protein sequence ID" value="CCU76671.1"/>
    <property type="molecule type" value="Genomic_DNA"/>
</dbReference>
<name>N1J953_BLUG1</name>
<keyword evidence="3" id="KW-1185">Reference proteome</keyword>
<feature type="chain" id="PRO_5004107303" evidence="1">
    <location>
        <begin position="23"/>
        <end position="132"/>
    </location>
</feature>
<protein>
    <submittedName>
        <fullName evidence="2">CSEP0203 putative effector protein</fullName>
    </submittedName>
</protein>
<reference evidence="2 3" key="1">
    <citation type="journal article" date="2010" name="Science">
        <title>Genome expansion and gene loss in powdery mildew fungi reveal tradeoffs in extreme parasitism.</title>
        <authorList>
            <person name="Spanu P.D."/>
            <person name="Abbott J.C."/>
            <person name="Amselem J."/>
            <person name="Burgis T.A."/>
            <person name="Soanes D.M."/>
            <person name="Stueber K."/>
            <person name="Ver Loren van Themaat E."/>
            <person name="Brown J.K.M."/>
            <person name="Butcher S.A."/>
            <person name="Gurr S.J."/>
            <person name="Lebrun M.-H."/>
            <person name="Ridout C.J."/>
            <person name="Schulze-Lefert P."/>
            <person name="Talbot N.J."/>
            <person name="Ahmadinejad N."/>
            <person name="Ametz C."/>
            <person name="Barton G.R."/>
            <person name="Benjdia M."/>
            <person name="Bidzinski P."/>
            <person name="Bindschedler L.V."/>
            <person name="Both M."/>
            <person name="Brewer M.T."/>
            <person name="Cadle-Davidson L."/>
            <person name="Cadle-Davidson M.M."/>
            <person name="Collemare J."/>
            <person name="Cramer R."/>
            <person name="Frenkel O."/>
            <person name="Godfrey D."/>
            <person name="Harriman J."/>
            <person name="Hoede C."/>
            <person name="King B.C."/>
            <person name="Klages S."/>
            <person name="Kleemann J."/>
            <person name="Knoll D."/>
            <person name="Koti P.S."/>
            <person name="Kreplak J."/>
            <person name="Lopez-Ruiz F.J."/>
            <person name="Lu X."/>
            <person name="Maekawa T."/>
            <person name="Mahanil S."/>
            <person name="Micali C."/>
            <person name="Milgroom M.G."/>
            <person name="Montana G."/>
            <person name="Noir S."/>
            <person name="O'Connell R.J."/>
            <person name="Oberhaensli S."/>
            <person name="Parlange F."/>
            <person name="Pedersen C."/>
            <person name="Quesneville H."/>
            <person name="Reinhardt R."/>
            <person name="Rott M."/>
            <person name="Sacristan S."/>
            <person name="Schmidt S.M."/>
            <person name="Schoen M."/>
            <person name="Skamnioti P."/>
            <person name="Sommer H."/>
            <person name="Stephens A."/>
            <person name="Takahara H."/>
            <person name="Thordal-Christensen H."/>
            <person name="Vigouroux M."/>
            <person name="Wessling R."/>
            <person name="Wicker T."/>
            <person name="Panstruga R."/>
        </authorList>
    </citation>
    <scope>NUCLEOTIDE SEQUENCE [LARGE SCALE GENOMIC DNA]</scope>
    <source>
        <strain evidence="2">DH14</strain>
    </source>
</reference>
<evidence type="ECO:0000256" key="1">
    <source>
        <dbReference type="SAM" id="SignalP"/>
    </source>
</evidence>
<feature type="signal peptide" evidence="1">
    <location>
        <begin position="1"/>
        <end position="22"/>
    </location>
</feature>
<dbReference type="HOGENOM" id="CLU_1927246_0_0_1"/>
<proteinExistence type="predicted"/>
<comment type="caution">
    <text evidence="2">The sequence shown here is derived from an EMBL/GenBank/DDBJ whole genome shotgun (WGS) entry which is preliminary data.</text>
</comment>
<dbReference type="OrthoDB" id="10379017at2759"/>
<dbReference type="AlphaFoldDB" id="N1J953"/>
<sequence length="132" mass="15470">MNFFLKAITAVTLLLTAPATSMMHINRGTFGYEVPVQDHKLWFSCSGVKYENEYLFRVLHHAYPRIHSDSSYPVPIDRVIYKRRPEYYLFPLLTNGEIYDLGIFTFLKYYTIASQLKSHTRYSSKPLFGIQC</sequence>
<dbReference type="InParanoid" id="N1J953"/>
<accession>N1J953</accession>
<dbReference type="Proteomes" id="UP000015441">
    <property type="component" value="Unassembled WGS sequence"/>
</dbReference>
<keyword evidence="1" id="KW-0732">Signal</keyword>